<protein>
    <submittedName>
        <fullName evidence="2">Uncharacterized protein</fullName>
    </submittedName>
</protein>
<feature type="compositionally biased region" description="Polar residues" evidence="1">
    <location>
        <begin position="77"/>
        <end position="88"/>
    </location>
</feature>
<feature type="region of interest" description="Disordered" evidence="1">
    <location>
        <begin position="77"/>
        <end position="121"/>
    </location>
</feature>
<organism evidence="2 3">
    <name type="scientific">Rhizobium gallicum bv. gallicum R602sp</name>
    <dbReference type="NCBI Taxonomy" id="1041138"/>
    <lineage>
        <taxon>Bacteria</taxon>
        <taxon>Pseudomonadati</taxon>
        <taxon>Pseudomonadota</taxon>
        <taxon>Alphaproteobacteria</taxon>
        <taxon>Hyphomicrobiales</taxon>
        <taxon>Rhizobiaceae</taxon>
        <taxon>Rhizobium/Agrobacterium group</taxon>
        <taxon>Rhizobium</taxon>
    </lineage>
</organism>
<accession>A0A0B4XAQ9</accession>
<geneLocation type="plasmid" evidence="2 3">
    <name>pRgalR602b</name>
</geneLocation>
<evidence type="ECO:0000313" key="2">
    <source>
        <dbReference type="EMBL" id="AJD43703.1"/>
    </source>
</evidence>
<name>A0A0B4XAQ9_9HYPH</name>
<proteinExistence type="predicted"/>
<evidence type="ECO:0000313" key="3">
    <source>
        <dbReference type="Proteomes" id="UP000031368"/>
    </source>
</evidence>
<evidence type="ECO:0000256" key="1">
    <source>
        <dbReference type="SAM" id="MobiDB-lite"/>
    </source>
</evidence>
<keyword evidence="2" id="KW-0614">Plasmid</keyword>
<dbReference type="Proteomes" id="UP000031368">
    <property type="component" value="Plasmid pRgalR602b"/>
</dbReference>
<reference evidence="2 3" key="1">
    <citation type="submission" date="2013-11" db="EMBL/GenBank/DDBJ databases">
        <title>Complete genome sequence of Rhizobium gallicum bv. gallicum R602.</title>
        <authorList>
            <person name="Bustos P."/>
            <person name="Santamaria R.I."/>
            <person name="Lozano L."/>
            <person name="Acosta J.L."/>
            <person name="Ormeno-Orrillo E."/>
            <person name="Rogel M.A."/>
            <person name="Romero D."/>
            <person name="Cevallos M.A."/>
            <person name="Martinez-Romero E."/>
            <person name="Gonzalez V."/>
        </authorList>
    </citation>
    <scope>NUCLEOTIDE SEQUENCE [LARGE SCALE GENOMIC DNA]</scope>
    <source>
        <strain evidence="2 3">R602</strain>
        <plasmid evidence="2 3">pRgalR602b</plasmid>
    </source>
</reference>
<dbReference type="EMBL" id="CP006879">
    <property type="protein sequence ID" value="AJD43703.1"/>
    <property type="molecule type" value="Genomic_DNA"/>
</dbReference>
<sequence length="244" mass="26131">MADILPDLSIASMNSIQTIDYAHATACCMKRGDPEGGSLQLLSVAGSEIHWEEWSAETSMHSLDSATVKTAMMNTGQARSGEGNNSNQRCRRGVSALADPPPAEARTSSVDAADDPTNLHAAPRRGLDEILEACIAEEVPGEYEGRQEAVRRIRAWVETGDVHGALNLSSLRLTSLPSGLQTLNARVQPARPPDVLPRVQEARGSTRGQGDIRSWGIKAPPPYPRDQAKNNSIALARIGNVPVP</sequence>
<dbReference type="HOGENOM" id="CLU_1137330_0_0_5"/>
<dbReference type="AlphaFoldDB" id="A0A0B4XAQ9"/>
<keyword evidence="3" id="KW-1185">Reference proteome</keyword>
<dbReference type="RefSeq" id="WP_040114189.1">
    <property type="nucleotide sequence ID" value="NZ_CP006879.1"/>
</dbReference>
<feature type="region of interest" description="Disordered" evidence="1">
    <location>
        <begin position="201"/>
        <end position="228"/>
    </location>
</feature>
<gene>
    <name evidence="2" type="ORF">RGR602_PB00165</name>
</gene>
<dbReference type="KEGG" id="rga:RGR602_PB00165"/>